<feature type="region of interest" description="Disordered" evidence="4">
    <location>
        <begin position="71"/>
        <end position="130"/>
    </location>
</feature>
<accession>A0AAN9V4T4</accession>
<keyword evidence="3" id="KW-0413">Isomerase</keyword>
<evidence type="ECO:0000313" key="6">
    <source>
        <dbReference type="EMBL" id="KAK7753503.1"/>
    </source>
</evidence>
<dbReference type="AlphaFoldDB" id="A0AAN9V4T4"/>
<feature type="region of interest" description="Disordered" evidence="4">
    <location>
        <begin position="651"/>
        <end position="687"/>
    </location>
</feature>
<evidence type="ECO:0000256" key="1">
    <source>
        <dbReference type="ARBA" id="ARBA00007953"/>
    </source>
</evidence>
<organism evidence="6 7">
    <name type="scientific">Diatrype stigma</name>
    <dbReference type="NCBI Taxonomy" id="117547"/>
    <lineage>
        <taxon>Eukaryota</taxon>
        <taxon>Fungi</taxon>
        <taxon>Dikarya</taxon>
        <taxon>Ascomycota</taxon>
        <taxon>Pezizomycotina</taxon>
        <taxon>Sordariomycetes</taxon>
        <taxon>Xylariomycetidae</taxon>
        <taxon>Xylariales</taxon>
        <taxon>Diatrypaceae</taxon>
        <taxon>Diatrype</taxon>
    </lineage>
</organism>
<dbReference type="PROSITE" id="PS01268">
    <property type="entry name" value="UPF0024"/>
    <property type="match status" value="1"/>
</dbReference>
<dbReference type="Gene3D" id="3.30.2350.20">
    <property type="entry name" value="TruD, catalytic domain"/>
    <property type="match status" value="3"/>
</dbReference>
<dbReference type="InterPro" id="IPR042214">
    <property type="entry name" value="TruD_catalytic"/>
</dbReference>
<keyword evidence="7" id="KW-1185">Reference proteome</keyword>
<dbReference type="CDD" id="cd02576">
    <property type="entry name" value="PseudoU_synth_ScPUS7"/>
    <property type="match status" value="1"/>
</dbReference>
<reference evidence="6 7" key="1">
    <citation type="submission" date="2024-02" db="EMBL/GenBank/DDBJ databases">
        <title>De novo assembly and annotation of 12 fungi associated with fruit tree decline syndrome in Ontario, Canada.</title>
        <authorList>
            <person name="Sulman M."/>
            <person name="Ellouze W."/>
            <person name="Ilyukhin E."/>
        </authorList>
    </citation>
    <scope>NUCLEOTIDE SEQUENCE [LARGE SCALE GENOMIC DNA]</scope>
    <source>
        <strain evidence="6 7">M11/M66-122</strain>
    </source>
</reference>
<feature type="domain" description="TRUD" evidence="5">
    <location>
        <begin position="345"/>
        <end position="601"/>
    </location>
</feature>
<feature type="compositionally biased region" description="Polar residues" evidence="4">
    <location>
        <begin position="880"/>
        <end position="893"/>
    </location>
</feature>
<feature type="compositionally biased region" description="Polar residues" evidence="4">
    <location>
        <begin position="899"/>
        <end position="910"/>
    </location>
</feature>
<protein>
    <submittedName>
        <fullName evidence="6">Multisubstrate pseudouridine synthase 7</fullName>
    </submittedName>
</protein>
<feature type="compositionally biased region" description="Basic and acidic residues" evidence="4">
    <location>
        <begin position="655"/>
        <end position="681"/>
    </location>
</feature>
<gene>
    <name evidence="6" type="primary">PUS7</name>
    <name evidence="6" type="ORF">SLS62_004578</name>
</gene>
<feature type="region of interest" description="Disordered" evidence="4">
    <location>
        <begin position="817"/>
        <end position="913"/>
    </location>
</feature>
<feature type="compositionally biased region" description="Polar residues" evidence="4">
    <location>
        <begin position="706"/>
        <end position="733"/>
    </location>
</feature>
<evidence type="ECO:0000256" key="4">
    <source>
        <dbReference type="SAM" id="MobiDB-lite"/>
    </source>
</evidence>
<dbReference type="InterPro" id="IPR020119">
    <property type="entry name" value="PsdUridine_synth_TruD_CS"/>
</dbReference>
<dbReference type="GO" id="GO:0001522">
    <property type="term" value="P:pseudouridine synthesis"/>
    <property type="evidence" value="ECO:0007669"/>
    <property type="project" value="InterPro"/>
</dbReference>
<dbReference type="PANTHER" id="PTHR13326">
    <property type="entry name" value="TRNA PSEUDOURIDINE SYNTHASE D"/>
    <property type="match status" value="1"/>
</dbReference>
<feature type="compositionally biased region" description="Basic and acidic residues" evidence="4">
    <location>
        <begin position="779"/>
        <end position="790"/>
    </location>
</feature>
<dbReference type="NCBIfam" id="TIGR00094">
    <property type="entry name" value="tRNA_TruD_broad"/>
    <property type="match status" value="1"/>
</dbReference>
<dbReference type="EMBL" id="JAKJXP020000028">
    <property type="protein sequence ID" value="KAK7753503.1"/>
    <property type="molecule type" value="Genomic_DNA"/>
</dbReference>
<dbReference type="Proteomes" id="UP001320420">
    <property type="component" value="Unassembled WGS sequence"/>
</dbReference>
<dbReference type="GO" id="GO:0005634">
    <property type="term" value="C:nucleus"/>
    <property type="evidence" value="ECO:0007669"/>
    <property type="project" value="TreeGrafter"/>
</dbReference>
<dbReference type="GO" id="GO:0003723">
    <property type="term" value="F:RNA binding"/>
    <property type="evidence" value="ECO:0007669"/>
    <property type="project" value="InterPro"/>
</dbReference>
<sequence length="950" mass="104024">MAQGNDAALRSSLEQRLGILHFVAPKERAWHGQLRTRFSDFLVHEISKDGEVVHLRDFHTNAKDFARAEASRQGQAVHKPATAQATKSSPAKAVVKPESTALAGSSAPAEPEPSKSENIPETTTTPDKSGLIDLLGQASVDELTAFHAKIGQDPKAKPNTLGDVAIPPVSDRAKRSKIHMEIRHIFGGKIDTITESDGTIKASQSNRQNLPGGGAKFLHFTLYKENRDTIDAVNQIARQLNLKPSFLSTAGTKDRRAVTVQRVSMRSRNPQTLLFLNNDRIAGVKIGDFKFEEKALYLGCHQGNEFIIVLKNCWFSGAEDLPFDQKLELAKSTVEPALAQLTQQGFINYFGTQRFGTFEIGTQEIGMKILKGDFEGAVVDLLSFNPALLEVSEPDQSLPLRREDINRAQACSTFLETGDFQAALKTLPRRCNVEHTIMRHLEKSPKDFLGALQSISRGMRTMYVHAYQSLVWNFAASTRWERYGNRVVKGDLILVKSEGNTDGGDDEETIHLAEGDASDTTRIRLQAHALTEEEANSGDYTIFDVVLPTPGWDVIYPNNEIGKFYAEFMRKEENGGLDPNDMGRRQKDFSLPGSYRNLMGKLTRAPSASVRGYVDDIEQLVPTDLDVIKSRKAEEARALKAKNPAWHSFADNVQENEKKQARAETERRKAEDPLEIPETRLNDTWVQTSLDGGHKRFKIARHQDDSTPQSDTVASNDTETTQIDSKSLANHNSTTEGSTDATTTVASTTGLEHTDKPSVESSGKSIVGTDGEQGGAESADGKLATDKPEKPNPFQRFTTQVRKIATALRHPTMWLRPMLGITTNTNTTKTTTTTLPPSEPRTTDADSDAVGATAPTETSHSNPLDKSAQGDGALLHAGGAQSNPSEPAASTRTDVGETSPKQTPLQSTPDPTDKKIAVILRFALDTSQYATMVLRELQGASSEADNTDTA</sequence>
<dbReference type="PROSITE" id="PS50984">
    <property type="entry name" value="TRUD"/>
    <property type="match status" value="1"/>
</dbReference>
<dbReference type="GO" id="GO:0008033">
    <property type="term" value="P:tRNA processing"/>
    <property type="evidence" value="ECO:0007669"/>
    <property type="project" value="UniProtKB-KW"/>
</dbReference>
<dbReference type="InterPro" id="IPR020103">
    <property type="entry name" value="PsdUridine_synth_cat_dom_sf"/>
</dbReference>
<evidence type="ECO:0000256" key="3">
    <source>
        <dbReference type="ARBA" id="ARBA00023235"/>
    </source>
</evidence>
<evidence type="ECO:0000259" key="5">
    <source>
        <dbReference type="PROSITE" id="PS50984"/>
    </source>
</evidence>
<comment type="caution">
    <text evidence="6">The sequence shown here is derived from an EMBL/GenBank/DDBJ whole genome shotgun (WGS) entry which is preliminary data.</text>
</comment>
<dbReference type="GO" id="GO:0009982">
    <property type="term" value="F:pseudouridine synthase activity"/>
    <property type="evidence" value="ECO:0007669"/>
    <property type="project" value="InterPro"/>
</dbReference>
<dbReference type="InterPro" id="IPR001656">
    <property type="entry name" value="PsdUridine_synth_TruD"/>
</dbReference>
<dbReference type="PIRSF" id="PIRSF037016">
    <property type="entry name" value="Pseudouridin_synth_euk_prd"/>
    <property type="match status" value="1"/>
</dbReference>
<evidence type="ECO:0000313" key="7">
    <source>
        <dbReference type="Proteomes" id="UP001320420"/>
    </source>
</evidence>
<comment type="similarity">
    <text evidence="1">Belongs to the pseudouridine synthase TruD family.</text>
</comment>
<dbReference type="InterPro" id="IPR011760">
    <property type="entry name" value="PsdUridine_synth_TruD_insert"/>
</dbReference>
<feature type="compositionally biased region" description="Low complexity" evidence="4">
    <location>
        <begin position="734"/>
        <end position="749"/>
    </location>
</feature>
<evidence type="ECO:0000256" key="2">
    <source>
        <dbReference type="ARBA" id="ARBA00022694"/>
    </source>
</evidence>
<name>A0AAN9V4T4_9PEZI</name>
<keyword evidence="2" id="KW-0819">tRNA processing</keyword>
<dbReference type="PANTHER" id="PTHR13326:SF21">
    <property type="entry name" value="PSEUDOURIDYLATE SYNTHASE PUS7L"/>
    <property type="match status" value="1"/>
</dbReference>
<dbReference type="SUPFAM" id="SSF55120">
    <property type="entry name" value="Pseudouridine synthase"/>
    <property type="match status" value="1"/>
</dbReference>
<proteinExistence type="inferred from homology"/>
<feature type="region of interest" description="Disordered" evidence="4">
    <location>
        <begin position="700"/>
        <end position="795"/>
    </location>
</feature>
<feature type="compositionally biased region" description="Polar residues" evidence="4">
    <location>
        <begin position="855"/>
        <end position="864"/>
    </location>
</feature>
<dbReference type="Pfam" id="PF01142">
    <property type="entry name" value="TruD"/>
    <property type="match status" value="1"/>
</dbReference>
<feature type="compositionally biased region" description="Low complexity" evidence="4">
    <location>
        <begin position="822"/>
        <end position="834"/>
    </location>
</feature>